<dbReference type="EMBL" id="JBHTBH010000006">
    <property type="protein sequence ID" value="MFC7328994.1"/>
    <property type="molecule type" value="Genomic_DNA"/>
</dbReference>
<gene>
    <name evidence="2 4" type="primary">alc</name>
    <name evidence="4" type="ORF">ACFQRF_14705</name>
</gene>
<dbReference type="InterPro" id="IPR005164">
    <property type="entry name" value="Allantoicase"/>
</dbReference>
<dbReference type="Proteomes" id="UP001596540">
    <property type="component" value="Unassembled WGS sequence"/>
</dbReference>
<organism evidence="4 5">
    <name type="scientific">Marinactinospora rubrisoli</name>
    <dbReference type="NCBI Taxonomy" id="2715399"/>
    <lineage>
        <taxon>Bacteria</taxon>
        <taxon>Bacillati</taxon>
        <taxon>Actinomycetota</taxon>
        <taxon>Actinomycetes</taxon>
        <taxon>Streptosporangiales</taxon>
        <taxon>Nocardiopsidaceae</taxon>
        <taxon>Marinactinospora</taxon>
    </lineage>
</organism>
<dbReference type="InterPro" id="IPR008979">
    <property type="entry name" value="Galactose-bd-like_sf"/>
</dbReference>
<comment type="caution">
    <text evidence="4">The sequence shown here is derived from an EMBL/GenBank/DDBJ whole genome shotgun (WGS) entry which is preliminary data.</text>
</comment>
<dbReference type="PANTHER" id="PTHR12045">
    <property type="entry name" value="ALLANTOICASE"/>
    <property type="match status" value="1"/>
</dbReference>
<comment type="pathway">
    <text evidence="2">Nitrogen metabolism; (S)-allantoin degradation; (S)-ureidoglycolate from allantoate (aminidohydrolase route): step 1/1.</text>
</comment>
<dbReference type="RefSeq" id="WP_379871642.1">
    <property type="nucleotide sequence ID" value="NZ_JBHTBH010000006.1"/>
</dbReference>
<protein>
    <recommendedName>
        <fullName evidence="2">Probable allantoicase</fullName>
        <ecNumber evidence="2">3.5.3.4</ecNumber>
    </recommendedName>
    <alternativeName>
        <fullName evidence="2">Allantoate amidinohydrolase</fullName>
    </alternativeName>
</protein>
<dbReference type="NCBIfam" id="TIGR02961">
    <property type="entry name" value="allantoicase"/>
    <property type="match status" value="1"/>
</dbReference>
<keyword evidence="2 4" id="KW-0378">Hydrolase</keyword>
<proteinExistence type="inferred from homology"/>
<dbReference type="Pfam" id="PF03561">
    <property type="entry name" value="Allantoicase"/>
    <property type="match status" value="2"/>
</dbReference>
<dbReference type="EC" id="3.5.3.4" evidence="2"/>
<sequence>MPDVETPAFLRLPDLARRTLGGAVVHASDESFAERENLIRPGAPAFDPGAFGHKGKVYDGWETRRRRTPGHDHAIVRLGTPGVVHGVVVDTAWFTGNYPPEISVEAAGVEGHPAPDDLAAAQWTTLVPRSAVRGDAANPFPVADPHRYTHVRLSIYPDGGVARFRVHGEPVADPRLMVTGGLDLAALENGGGIIGCSDEFYSAPVNLIAPGLTRDMGEGWENARRRGPGNDWVEFRLAAHGEVRLLELDTGYFLFNAPGAARVSGCDESTADPADPRAWFPLLERTDLRPDTRHRFVVAGPRPATRLRLDVYPDGGMARFRAYGRPSPQGWEGLWLRWLNTLPEPQLRAALTASGAGEADLAAVLAARPMAGWDALPRGVAERLGDTGDGGRRPPAGSA</sequence>
<evidence type="ECO:0000313" key="5">
    <source>
        <dbReference type="Proteomes" id="UP001596540"/>
    </source>
</evidence>
<evidence type="ECO:0000313" key="4">
    <source>
        <dbReference type="EMBL" id="MFC7328994.1"/>
    </source>
</evidence>
<keyword evidence="5" id="KW-1185">Reference proteome</keyword>
<feature type="domain" description="Allantoicase" evidence="3">
    <location>
        <begin position="190"/>
        <end position="326"/>
    </location>
</feature>
<accession>A0ABW2KG85</accession>
<dbReference type="Gene3D" id="2.60.120.260">
    <property type="entry name" value="Galactose-binding domain-like"/>
    <property type="match status" value="2"/>
</dbReference>
<evidence type="ECO:0000256" key="1">
    <source>
        <dbReference type="ARBA" id="ARBA00009242"/>
    </source>
</evidence>
<dbReference type="GO" id="GO:0004037">
    <property type="term" value="F:allantoicase activity"/>
    <property type="evidence" value="ECO:0007669"/>
    <property type="project" value="UniProtKB-EC"/>
</dbReference>
<dbReference type="InterPro" id="IPR015908">
    <property type="entry name" value="Allantoicase_dom"/>
</dbReference>
<dbReference type="SUPFAM" id="SSF49785">
    <property type="entry name" value="Galactose-binding domain-like"/>
    <property type="match status" value="2"/>
</dbReference>
<keyword evidence="2" id="KW-0659">Purine metabolism</keyword>
<comment type="catalytic activity">
    <reaction evidence="2">
        <text>allantoate + H2O = (S)-ureidoglycolate + urea</text>
        <dbReference type="Rhea" id="RHEA:11016"/>
        <dbReference type="ChEBI" id="CHEBI:15377"/>
        <dbReference type="ChEBI" id="CHEBI:16199"/>
        <dbReference type="ChEBI" id="CHEBI:17536"/>
        <dbReference type="ChEBI" id="CHEBI:57296"/>
        <dbReference type="EC" id="3.5.3.4"/>
    </reaction>
</comment>
<feature type="domain" description="Allantoicase" evidence="3">
    <location>
        <begin position="21"/>
        <end position="170"/>
    </location>
</feature>
<comment type="similarity">
    <text evidence="1 2">Belongs to the allantoicase family.</text>
</comment>
<reference evidence="5" key="1">
    <citation type="journal article" date="2019" name="Int. J. Syst. Evol. Microbiol.">
        <title>The Global Catalogue of Microorganisms (GCM) 10K type strain sequencing project: providing services to taxonomists for standard genome sequencing and annotation.</title>
        <authorList>
            <consortium name="The Broad Institute Genomics Platform"/>
            <consortium name="The Broad Institute Genome Sequencing Center for Infectious Disease"/>
            <person name="Wu L."/>
            <person name="Ma J."/>
        </authorList>
    </citation>
    <scope>NUCLEOTIDE SEQUENCE [LARGE SCALE GENOMIC DNA]</scope>
    <source>
        <strain evidence="5">CGMCC 4.7382</strain>
    </source>
</reference>
<evidence type="ECO:0000259" key="3">
    <source>
        <dbReference type="Pfam" id="PF03561"/>
    </source>
</evidence>
<evidence type="ECO:0000256" key="2">
    <source>
        <dbReference type="HAMAP-Rule" id="MF_00813"/>
    </source>
</evidence>
<name>A0ABW2KG85_9ACTN</name>
<dbReference type="HAMAP" id="MF_00813">
    <property type="entry name" value="Allantoicase"/>
    <property type="match status" value="1"/>
</dbReference>
<dbReference type="PANTHER" id="PTHR12045:SF3">
    <property type="entry name" value="INACTIVE ALLANTOICASE-RELATED"/>
    <property type="match status" value="1"/>
</dbReference>